<feature type="transmembrane region" description="Helical" evidence="6">
    <location>
        <begin position="72"/>
        <end position="89"/>
    </location>
</feature>
<dbReference type="PANTHER" id="PTHR30086">
    <property type="entry name" value="ARGININE EXPORTER PROTEIN ARGO"/>
    <property type="match status" value="1"/>
</dbReference>
<dbReference type="EMBL" id="UZWE01000025">
    <property type="protein sequence ID" value="VDS08133.1"/>
    <property type="molecule type" value="Genomic_DNA"/>
</dbReference>
<dbReference type="GO" id="GO:0015171">
    <property type="term" value="F:amino acid transmembrane transporter activity"/>
    <property type="evidence" value="ECO:0007669"/>
    <property type="project" value="TreeGrafter"/>
</dbReference>
<evidence type="ECO:0000256" key="5">
    <source>
        <dbReference type="ARBA" id="ARBA00023136"/>
    </source>
</evidence>
<dbReference type="AlphaFoldDB" id="A0A447IKR7"/>
<keyword evidence="8" id="KW-1185">Reference proteome</keyword>
<keyword evidence="4 6" id="KW-1133">Transmembrane helix</keyword>
<reference evidence="7 8" key="1">
    <citation type="submission" date="2018-12" db="EMBL/GenBank/DDBJ databases">
        <authorList>
            <person name="Criscuolo A."/>
        </authorList>
    </citation>
    <scope>NUCLEOTIDE SEQUENCE [LARGE SCALE GENOMIC DNA]</scope>
    <source>
        <strain evidence="7">ACIP1116241</strain>
    </source>
</reference>
<name>A0A447IKR7_9RHOB</name>
<feature type="transmembrane region" description="Helical" evidence="6">
    <location>
        <begin position="41"/>
        <end position="60"/>
    </location>
</feature>
<feature type="transmembrane region" description="Helical" evidence="6">
    <location>
        <begin position="145"/>
        <end position="167"/>
    </location>
</feature>
<dbReference type="PANTHER" id="PTHR30086:SF20">
    <property type="entry name" value="ARGININE EXPORTER PROTEIN ARGO-RELATED"/>
    <property type="match status" value="1"/>
</dbReference>
<gene>
    <name evidence="7" type="primary">rhtC_1</name>
    <name evidence="7" type="ORF">PARHAE_01316</name>
</gene>
<dbReference type="OrthoDB" id="9804822at2"/>
<protein>
    <submittedName>
        <fullName evidence="7">Threonine efflux protein</fullName>
    </submittedName>
</protein>
<dbReference type="Proteomes" id="UP000270743">
    <property type="component" value="Unassembled WGS sequence"/>
</dbReference>
<dbReference type="InterPro" id="IPR001123">
    <property type="entry name" value="LeuE-type"/>
</dbReference>
<evidence type="ECO:0000256" key="1">
    <source>
        <dbReference type="ARBA" id="ARBA00004651"/>
    </source>
</evidence>
<evidence type="ECO:0000313" key="8">
    <source>
        <dbReference type="Proteomes" id="UP000270743"/>
    </source>
</evidence>
<keyword evidence="3 6" id="KW-0812">Transmembrane</keyword>
<keyword evidence="2" id="KW-1003">Cell membrane</keyword>
<evidence type="ECO:0000256" key="4">
    <source>
        <dbReference type="ARBA" id="ARBA00022989"/>
    </source>
</evidence>
<feature type="transmembrane region" description="Helical" evidence="6">
    <location>
        <begin position="173"/>
        <end position="196"/>
    </location>
</feature>
<feature type="transmembrane region" description="Helical" evidence="6">
    <location>
        <begin position="109"/>
        <end position="133"/>
    </location>
</feature>
<dbReference type="RefSeq" id="WP_126153820.1">
    <property type="nucleotide sequence ID" value="NZ_UZWE01000025.1"/>
</dbReference>
<proteinExistence type="predicted"/>
<sequence>MDVFATLFLISGLHLAIAMTPGPNTLAICCAASAGTRRDGLSVAAGVVAATGLWVGLALLGADAVADRDGHVFLALRVLAALYLVWMGLRMLTACPMRRGGMMGRQPFLLGLLTALANPVAIAFWLGTFLAAIPAAAPEYVYAEIFILIIVQSVIWYSFLAILFSSAMRGRSFAAAGISRYVAAAVMIAVGLGALAPG</sequence>
<dbReference type="Pfam" id="PF01810">
    <property type="entry name" value="LysE"/>
    <property type="match status" value="1"/>
</dbReference>
<keyword evidence="5 6" id="KW-0472">Membrane</keyword>
<dbReference type="GO" id="GO:0005886">
    <property type="term" value="C:plasma membrane"/>
    <property type="evidence" value="ECO:0007669"/>
    <property type="project" value="UniProtKB-SubCell"/>
</dbReference>
<organism evidence="7 8">
    <name type="scientific">Paracoccus haematequi</name>
    <dbReference type="NCBI Taxonomy" id="2491866"/>
    <lineage>
        <taxon>Bacteria</taxon>
        <taxon>Pseudomonadati</taxon>
        <taxon>Pseudomonadota</taxon>
        <taxon>Alphaproteobacteria</taxon>
        <taxon>Rhodobacterales</taxon>
        <taxon>Paracoccaceae</taxon>
        <taxon>Paracoccus</taxon>
    </lineage>
</organism>
<evidence type="ECO:0000256" key="6">
    <source>
        <dbReference type="SAM" id="Phobius"/>
    </source>
</evidence>
<evidence type="ECO:0000256" key="3">
    <source>
        <dbReference type="ARBA" id="ARBA00022692"/>
    </source>
</evidence>
<evidence type="ECO:0000313" key="7">
    <source>
        <dbReference type="EMBL" id="VDS08133.1"/>
    </source>
</evidence>
<comment type="subcellular location">
    <subcellularLocation>
        <location evidence="1">Cell membrane</location>
        <topology evidence="1">Multi-pass membrane protein</topology>
    </subcellularLocation>
</comment>
<evidence type="ECO:0000256" key="2">
    <source>
        <dbReference type="ARBA" id="ARBA00022475"/>
    </source>
</evidence>
<accession>A0A447IKR7</accession>